<dbReference type="EMBL" id="LAZR01024334">
    <property type="protein sequence ID" value="KKL75494.1"/>
    <property type="molecule type" value="Genomic_DNA"/>
</dbReference>
<proteinExistence type="predicted"/>
<name>A0A0F9EN74_9ZZZZ</name>
<dbReference type="AlphaFoldDB" id="A0A0F9EN74"/>
<accession>A0A0F9EN74</accession>
<sequence length="30" mass="3090">MAFLADIVESVIKALPGVGLGFKWKGDGVA</sequence>
<protein>
    <submittedName>
        <fullName evidence="1">Uncharacterized protein</fullName>
    </submittedName>
</protein>
<gene>
    <name evidence="1" type="ORF">LCGC14_2054290</name>
</gene>
<organism evidence="1">
    <name type="scientific">marine sediment metagenome</name>
    <dbReference type="NCBI Taxonomy" id="412755"/>
    <lineage>
        <taxon>unclassified sequences</taxon>
        <taxon>metagenomes</taxon>
        <taxon>ecological metagenomes</taxon>
    </lineage>
</organism>
<feature type="non-terminal residue" evidence="1">
    <location>
        <position position="30"/>
    </location>
</feature>
<comment type="caution">
    <text evidence="1">The sequence shown here is derived from an EMBL/GenBank/DDBJ whole genome shotgun (WGS) entry which is preliminary data.</text>
</comment>
<reference evidence="1" key="1">
    <citation type="journal article" date="2015" name="Nature">
        <title>Complex archaea that bridge the gap between prokaryotes and eukaryotes.</title>
        <authorList>
            <person name="Spang A."/>
            <person name="Saw J.H."/>
            <person name="Jorgensen S.L."/>
            <person name="Zaremba-Niedzwiedzka K."/>
            <person name="Martijn J."/>
            <person name="Lind A.E."/>
            <person name="van Eijk R."/>
            <person name="Schleper C."/>
            <person name="Guy L."/>
            <person name="Ettema T.J."/>
        </authorList>
    </citation>
    <scope>NUCLEOTIDE SEQUENCE</scope>
</reference>
<evidence type="ECO:0000313" key="1">
    <source>
        <dbReference type="EMBL" id="KKL75494.1"/>
    </source>
</evidence>